<protein>
    <submittedName>
        <fullName evidence="1">Uncharacterized protein</fullName>
    </submittedName>
</protein>
<organism evidence="1 2">
    <name type="scientific">Dendrolimus kikuchii</name>
    <dbReference type="NCBI Taxonomy" id="765133"/>
    <lineage>
        <taxon>Eukaryota</taxon>
        <taxon>Metazoa</taxon>
        <taxon>Ecdysozoa</taxon>
        <taxon>Arthropoda</taxon>
        <taxon>Hexapoda</taxon>
        <taxon>Insecta</taxon>
        <taxon>Pterygota</taxon>
        <taxon>Neoptera</taxon>
        <taxon>Endopterygota</taxon>
        <taxon>Lepidoptera</taxon>
        <taxon>Glossata</taxon>
        <taxon>Ditrysia</taxon>
        <taxon>Bombycoidea</taxon>
        <taxon>Lasiocampidae</taxon>
        <taxon>Dendrolimus</taxon>
    </lineage>
</organism>
<reference evidence="1 2" key="1">
    <citation type="journal article" date="2021" name="Front. Genet.">
        <title>Chromosome-Level Genome Assembly Reveals Significant Gene Expansion in the Toll and IMD Signaling Pathways of Dendrolimus kikuchii.</title>
        <authorList>
            <person name="Zhou J."/>
            <person name="Wu P."/>
            <person name="Xiong Z."/>
            <person name="Liu N."/>
            <person name="Zhao N."/>
            <person name="Ji M."/>
            <person name="Qiu Y."/>
            <person name="Yang B."/>
        </authorList>
    </citation>
    <scope>NUCLEOTIDE SEQUENCE [LARGE SCALE GENOMIC DNA]</scope>
    <source>
        <strain evidence="1">Ann1</strain>
    </source>
</reference>
<proteinExistence type="predicted"/>
<dbReference type="EMBL" id="CM034397">
    <property type="protein sequence ID" value="KAJ0177786.1"/>
    <property type="molecule type" value="Genomic_DNA"/>
</dbReference>
<evidence type="ECO:0000313" key="2">
    <source>
        <dbReference type="Proteomes" id="UP000824533"/>
    </source>
</evidence>
<accession>A0ACC1D1S2</accession>
<sequence>MNFQYIETLSPIKVLVVNPLSPAARLTIVKILSGSVFGSNQLIDLILLVYFNERTSADIFRRELYGCAFSCSNTIEISSDLPNISDADVFCFITNFANPNYIDFDDIDSNDHFDTMYLIIKIANNFSRPVPEPQLDKAIALNKDKAKIQDKPKRPIFVADGLVAIDILHSLSKNLPFDVFFCPTPITTLAKSVLADYLKVKSYMINDVLAWAANDEVFHLEIEKPLIIKDKIGDVGKCYWDMISKDELKSFNMDHTQFNASWLKKDLIEKVVAVSKKNPYGSIFKASKVARALKVVWTTRSKDGIKLNASLGIISNGSLDTIKGCPYVLPLVFCGESWSVNTRFEENYHLRGEIKRINKSVIKHHEKLIPYCKKFLEENVLKQAFVQDDESSAFSLVESQRSSKISE</sequence>
<evidence type="ECO:0000313" key="1">
    <source>
        <dbReference type="EMBL" id="KAJ0177786.1"/>
    </source>
</evidence>
<gene>
    <name evidence="1" type="ORF">K1T71_006659</name>
</gene>
<comment type="caution">
    <text evidence="1">The sequence shown here is derived from an EMBL/GenBank/DDBJ whole genome shotgun (WGS) entry which is preliminary data.</text>
</comment>
<dbReference type="Proteomes" id="UP000824533">
    <property type="component" value="Linkage Group LG11"/>
</dbReference>
<keyword evidence="2" id="KW-1185">Reference proteome</keyword>
<name>A0ACC1D1S2_9NEOP</name>